<evidence type="ECO:0000313" key="2">
    <source>
        <dbReference type="EMBL" id="MFC4736410.1"/>
    </source>
</evidence>
<organism evidence="2 3">
    <name type="scientific">Bacillus daqingensis</name>
    <dbReference type="NCBI Taxonomy" id="872396"/>
    <lineage>
        <taxon>Bacteria</taxon>
        <taxon>Bacillati</taxon>
        <taxon>Bacillota</taxon>
        <taxon>Bacilli</taxon>
        <taxon>Bacillales</taxon>
        <taxon>Bacillaceae</taxon>
        <taxon>Bacillus</taxon>
    </lineage>
</organism>
<name>A0ABV9NWH1_9BACI</name>
<evidence type="ECO:0000313" key="3">
    <source>
        <dbReference type="Proteomes" id="UP001595896"/>
    </source>
</evidence>
<dbReference type="SUPFAM" id="SSF48371">
    <property type="entry name" value="ARM repeat"/>
    <property type="match status" value="1"/>
</dbReference>
<proteinExistence type="predicted"/>
<keyword evidence="1" id="KW-1133">Transmembrane helix</keyword>
<gene>
    <name evidence="2" type="ORF">ACFO4L_07410</name>
</gene>
<dbReference type="InterPro" id="IPR016024">
    <property type="entry name" value="ARM-type_fold"/>
</dbReference>
<dbReference type="InterPro" id="IPR011989">
    <property type="entry name" value="ARM-like"/>
</dbReference>
<dbReference type="Proteomes" id="UP001595896">
    <property type="component" value="Unassembled WGS sequence"/>
</dbReference>
<sequence>MMWAVWLIILFVALQLVLLVYLLLMKSRALRYEEALQAHYENLLPKMVSYASGDEQHLPDFPERGQLKVAIIEKVLDRLALITENTGEQERLQLFAEQELLPVYKKRLRKGNWAERMNTLYFVEDLHLTQMADAVDTHINRLQQGTEEYRQAVRTLASLGHTGAVDELLREDTTGVVFQKEILRRLPEEELRHLVNRLDSEAHPELFQALIVHIGERGLLEFLPDVERALHHTNKEIRLKAMRSIGAFQYMNTPALIDPFFRSDHWEERMYACKTAAVLSLENRRDELLELLADSEWWVRYAAAEALQSFSDGEILLEYARNNHEDRFARDMAARTLTAKAEGER</sequence>
<reference evidence="3" key="1">
    <citation type="journal article" date="2019" name="Int. J. Syst. Evol. Microbiol.">
        <title>The Global Catalogue of Microorganisms (GCM) 10K type strain sequencing project: providing services to taxonomists for standard genome sequencing and annotation.</title>
        <authorList>
            <consortium name="The Broad Institute Genomics Platform"/>
            <consortium name="The Broad Institute Genome Sequencing Center for Infectious Disease"/>
            <person name="Wu L."/>
            <person name="Ma J."/>
        </authorList>
    </citation>
    <scope>NUCLEOTIDE SEQUENCE [LARGE SCALE GENOMIC DNA]</scope>
    <source>
        <strain evidence="3">JCM 12165</strain>
    </source>
</reference>
<evidence type="ECO:0000256" key="1">
    <source>
        <dbReference type="SAM" id="Phobius"/>
    </source>
</evidence>
<comment type="caution">
    <text evidence="2">The sequence shown here is derived from an EMBL/GenBank/DDBJ whole genome shotgun (WGS) entry which is preliminary data.</text>
</comment>
<dbReference type="RefSeq" id="WP_377909054.1">
    <property type="nucleotide sequence ID" value="NZ_JBHSGK010000005.1"/>
</dbReference>
<keyword evidence="1" id="KW-0472">Membrane</keyword>
<dbReference type="EMBL" id="JBHSGK010000005">
    <property type="protein sequence ID" value="MFC4736410.1"/>
    <property type="molecule type" value="Genomic_DNA"/>
</dbReference>
<keyword evidence="1" id="KW-0812">Transmembrane</keyword>
<keyword evidence="3" id="KW-1185">Reference proteome</keyword>
<dbReference type="Gene3D" id="1.25.10.10">
    <property type="entry name" value="Leucine-rich Repeat Variant"/>
    <property type="match status" value="1"/>
</dbReference>
<accession>A0ABV9NWH1</accession>
<dbReference type="Pfam" id="PF13646">
    <property type="entry name" value="HEAT_2"/>
    <property type="match status" value="1"/>
</dbReference>
<protein>
    <submittedName>
        <fullName evidence="2">HEAT repeat domain-containing protein</fullName>
    </submittedName>
</protein>
<feature type="transmembrane region" description="Helical" evidence="1">
    <location>
        <begin position="6"/>
        <end position="24"/>
    </location>
</feature>